<name>A0A843YT28_9BURK</name>
<dbReference type="EMBL" id="WINI01000009">
    <property type="protein sequence ID" value="MQR02340.1"/>
    <property type="molecule type" value="Genomic_DNA"/>
</dbReference>
<dbReference type="Proteomes" id="UP000451565">
    <property type="component" value="Unassembled WGS sequence"/>
</dbReference>
<protein>
    <submittedName>
        <fullName evidence="1">Uncharacterized protein</fullName>
    </submittedName>
</protein>
<proteinExistence type="predicted"/>
<comment type="caution">
    <text evidence="1">The sequence shown here is derived from an EMBL/GenBank/DDBJ whole genome shotgun (WGS) entry which is preliminary data.</text>
</comment>
<dbReference type="RefSeq" id="WP_153235970.1">
    <property type="nucleotide sequence ID" value="NZ_WINI01000009.1"/>
</dbReference>
<sequence>MRRDKANIRSNLQQQHNINFDDDFFTLRFPQLNALHEAAKACGYRKPQHANGSLACHFFAYLNKK</sequence>
<organism evidence="1 2">
    <name type="scientific">Glaciimonas soli</name>
    <dbReference type="NCBI Taxonomy" id="2590999"/>
    <lineage>
        <taxon>Bacteria</taxon>
        <taxon>Pseudomonadati</taxon>
        <taxon>Pseudomonadota</taxon>
        <taxon>Betaproteobacteria</taxon>
        <taxon>Burkholderiales</taxon>
        <taxon>Oxalobacteraceae</taxon>
        <taxon>Glaciimonas</taxon>
    </lineage>
</organism>
<keyword evidence="2" id="KW-1185">Reference proteome</keyword>
<evidence type="ECO:0000313" key="1">
    <source>
        <dbReference type="EMBL" id="MQR02340.1"/>
    </source>
</evidence>
<gene>
    <name evidence="1" type="ORF">GEV47_16810</name>
</gene>
<accession>A0A843YT28</accession>
<evidence type="ECO:0000313" key="2">
    <source>
        <dbReference type="Proteomes" id="UP000451565"/>
    </source>
</evidence>
<dbReference type="AlphaFoldDB" id="A0A843YT28"/>
<reference evidence="1 2" key="1">
    <citation type="submission" date="2019-10" db="EMBL/GenBank/DDBJ databases">
        <title>Glaciimonas soli sp. nov., a psychrophilic bacterium isolated from the forest soil of a high elevation mountain in Taiwan.</title>
        <authorList>
            <person name="Wang L.-T."/>
            <person name="Shieh W.Y."/>
        </authorList>
    </citation>
    <scope>NUCLEOTIDE SEQUENCE [LARGE SCALE GENOMIC DNA]</scope>
    <source>
        <strain evidence="1 2">GS1</strain>
    </source>
</reference>